<dbReference type="SUPFAM" id="SSF47598">
    <property type="entry name" value="Ribbon-helix-helix"/>
    <property type="match status" value="1"/>
</dbReference>
<organism evidence="1 2">
    <name type="scientific">Acaryochloris marina (strain MBIC 11017)</name>
    <dbReference type="NCBI Taxonomy" id="329726"/>
    <lineage>
        <taxon>Bacteria</taxon>
        <taxon>Bacillati</taxon>
        <taxon>Cyanobacteriota</taxon>
        <taxon>Cyanophyceae</taxon>
        <taxon>Acaryochloridales</taxon>
        <taxon>Acaryochloridaceae</taxon>
        <taxon>Acaryochloris</taxon>
    </lineage>
</organism>
<dbReference type="InterPro" id="IPR013321">
    <property type="entry name" value="Arc_rbn_hlx_hlx"/>
</dbReference>
<dbReference type="GO" id="GO:0006355">
    <property type="term" value="P:regulation of DNA-templated transcription"/>
    <property type="evidence" value="ECO:0007669"/>
    <property type="project" value="InterPro"/>
</dbReference>
<protein>
    <submittedName>
        <fullName evidence="1">Uncharacterized protein</fullName>
    </submittedName>
</protein>
<proteinExistence type="predicted"/>
<dbReference type="InterPro" id="IPR010985">
    <property type="entry name" value="Ribbon_hlx_hlx"/>
</dbReference>
<dbReference type="KEGG" id="amr:AM1_E0011"/>
<dbReference type="RefSeq" id="WP_012168069.1">
    <property type="nucleotide sequence ID" value="NC_009930.1"/>
</dbReference>
<accession>A8ZP45</accession>
<dbReference type="AlphaFoldDB" id="A8ZP45"/>
<sequence>MANKRNIPAVDVAALGQLAEELPSAQSEATKKAKGTIKPIESEDSPLTVKIPDYVHRDLKIQAATTGKTQRQILLEALKMWGVDVEEDDIIDRRKA</sequence>
<dbReference type="Proteomes" id="UP000000268">
    <property type="component" value="Plasmid pREB5"/>
</dbReference>
<gene>
    <name evidence="1" type="ordered locus">AM1_E0011</name>
</gene>
<keyword evidence="2" id="KW-1185">Reference proteome</keyword>
<evidence type="ECO:0000313" key="1">
    <source>
        <dbReference type="EMBL" id="ABW32781.1"/>
    </source>
</evidence>
<name>A8ZP45_ACAM1</name>
<geneLocation type="plasmid" evidence="1 2">
    <name>pREB5</name>
</geneLocation>
<keyword evidence="1" id="KW-0614">Plasmid</keyword>
<dbReference type="EMBL" id="CP000842">
    <property type="protein sequence ID" value="ABW32781.1"/>
    <property type="molecule type" value="Genomic_DNA"/>
</dbReference>
<reference evidence="1 2" key="1">
    <citation type="journal article" date="2008" name="Proc. Natl. Acad. Sci. U.S.A.">
        <title>Niche adaptation and genome expansion in the chlorophyll d-producing cyanobacterium Acaryochloris marina.</title>
        <authorList>
            <person name="Swingley W.D."/>
            <person name="Chen M."/>
            <person name="Cheung P.C."/>
            <person name="Conrad A.L."/>
            <person name="Dejesa L.C."/>
            <person name="Hao J."/>
            <person name="Honchak B.M."/>
            <person name="Karbach L.E."/>
            <person name="Kurdoglu A."/>
            <person name="Lahiri S."/>
            <person name="Mastrian S.D."/>
            <person name="Miyashita H."/>
            <person name="Page L."/>
            <person name="Ramakrishna P."/>
            <person name="Satoh S."/>
            <person name="Sattley W.M."/>
            <person name="Shimada Y."/>
            <person name="Taylor H.L."/>
            <person name="Tomo T."/>
            <person name="Tsuchiya T."/>
            <person name="Wang Z.T."/>
            <person name="Raymond J."/>
            <person name="Mimuro M."/>
            <person name="Blankenship R.E."/>
            <person name="Touchman J.W."/>
        </authorList>
    </citation>
    <scope>NUCLEOTIDE SEQUENCE [LARGE SCALE GENOMIC DNA]</scope>
    <source>
        <strain evidence="2">MBIC 11017</strain>
        <plasmid evidence="2">Plasmid pREB5</plasmid>
    </source>
</reference>
<dbReference type="Gene3D" id="1.10.1220.10">
    <property type="entry name" value="Met repressor-like"/>
    <property type="match status" value="1"/>
</dbReference>
<dbReference type="HOGENOM" id="CLU_2353386_0_0_3"/>
<evidence type="ECO:0000313" key="2">
    <source>
        <dbReference type="Proteomes" id="UP000000268"/>
    </source>
</evidence>